<dbReference type="AlphaFoldDB" id="A0A1W1VQ26"/>
<protein>
    <submittedName>
        <fullName evidence="1">Uncharacterized protein</fullName>
    </submittedName>
</protein>
<organism evidence="1 2">
    <name type="scientific">Hymenobacter roseosalivarius DSM 11622</name>
    <dbReference type="NCBI Taxonomy" id="645990"/>
    <lineage>
        <taxon>Bacteria</taxon>
        <taxon>Pseudomonadati</taxon>
        <taxon>Bacteroidota</taxon>
        <taxon>Cytophagia</taxon>
        <taxon>Cytophagales</taxon>
        <taxon>Hymenobacteraceae</taxon>
        <taxon>Hymenobacter</taxon>
    </lineage>
</organism>
<evidence type="ECO:0000313" key="1">
    <source>
        <dbReference type="EMBL" id="SMB95458.1"/>
    </source>
</evidence>
<evidence type="ECO:0000313" key="2">
    <source>
        <dbReference type="Proteomes" id="UP000192266"/>
    </source>
</evidence>
<reference evidence="1 2" key="1">
    <citation type="submission" date="2017-04" db="EMBL/GenBank/DDBJ databases">
        <authorList>
            <person name="Afonso C.L."/>
            <person name="Miller P.J."/>
            <person name="Scott M.A."/>
            <person name="Spackman E."/>
            <person name="Goraichik I."/>
            <person name="Dimitrov K.M."/>
            <person name="Suarez D.L."/>
            <person name="Swayne D.E."/>
        </authorList>
    </citation>
    <scope>NUCLEOTIDE SEQUENCE [LARGE SCALE GENOMIC DNA]</scope>
    <source>
        <strain evidence="1 2">DSM 11622</strain>
    </source>
</reference>
<sequence>MMRRSNQATELEMRYLSVLEQTTRFEISGNTLHLYAARQVVPLAMFEATRSAL</sequence>
<proteinExistence type="predicted"/>
<gene>
    <name evidence="1" type="ORF">SAMN00120144_4097</name>
</gene>
<name>A0A1W1VQ26_9BACT</name>
<dbReference type="EMBL" id="FWWW01000069">
    <property type="protein sequence ID" value="SMB95458.1"/>
    <property type="molecule type" value="Genomic_DNA"/>
</dbReference>
<dbReference type="Proteomes" id="UP000192266">
    <property type="component" value="Unassembled WGS sequence"/>
</dbReference>
<accession>A0A1W1VQ26</accession>
<keyword evidence="2" id="KW-1185">Reference proteome</keyword>